<feature type="compositionally biased region" description="Basic and acidic residues" evidence="1">
    <location>
        <begin position="656"/>
        <end position="671"/>
    </location>
</feature>
<dbReference type="GeneTree" id="ENSGT01140000284212"/>
<feature type="region of interest" description="Disordered" evidence="1">
    <location>
        <begin position="584"/>
        <end position="671"/>
    </location>
</feature>
<feature type="compositionally biased region" description="Basic and acidic residues" evidence="1">
    <location>
        <begin position="193"/>
        <end position="202"/>
    </location>
</feature>
<evidence type="ECO:0008006" key="4">
    <source>
        <dbReference type="Google" id="ProtNLM"/>
    </source>
</evidence>
<feature type="region of interest" description="Disordered" evidence="1">
    <location>
        <begin position="1"/>
        <end position="21"/>
    </location>
</feature>
<dbReference type="PANTHER" id="PTHR10699:SF16">
    <property type="entry name" value="SPERM SURFACE PROTEIN SP17"/>
    <property type="match status" value="1"/>
</dbReference>
<dbReference type="PANTHER" id="PTHR10699">
    <property type="entry name" value="NEUROMODULIN"/>
    <property type="match status" value="1"/>
</dbReference>
<reference evidence="2" key="1">
    <citation type="submission" date="2025-08" db="UniProtKB">
        <authorList>
            <consortium name="Ensembl"/>
        </authorList>
    </citation>
    <scope>IDENTIFICATION</scope>
</reference>
<evidence type="ECO:0000256" key="1">
    <source>
        <dbReference type="SAM" id="MobiDB-lite"/>
    </source>
</evidence>
<feature type="region of interest" description="Disordered" evidence="1">
    <location>
        <begin position="135"/>
        <end position="159"/>
    </location>
</feature>
<reference evidence="2" key="2">
    <citation type="submission" date="2025-09" db="UniProtKB">
        <authorList>
            <consortium name="Ensembl"/>
        </authorList>
    </citation>
    <scope>IDENTIFICATION</scope>
</reference>
<dbReference type="Proteomes" id="UP000261540">
    <property type="component" value="Unplaced"/>
</dbReference>
<dbReference type="InterPro" id="IPR000048">
    <property type="entry name" value="IQ_motif_EF-hand-BS"/>
</dbReference>
<dbReference type="GO" id="GO:0005516">
    <property type="term" value="F:calmodulin binding"/>
    <property type="evidence" value="ECO:0007669"/>
    <property type="project" value="TreeGrafter"/>
</dbReference>
<protein>
    <recommendedName>
        <fullName evidence="4">Sperm autoantigenic protein 17</fullName>
    </recommendedName>
</protein>
<accession>A0A3B3RPK1</accession>
<sequence length="671" mass="76383">MVAVPLLTEREKSEAQDEDVEAVGGYEHLLQEWRADVDDVLPEKEAKGGLSSGSCYEIPNLKDHAEEALDFSQKGEDLAGEEDRIKYIDLSETGDIMDTLLEKKKAEEGDTVEGVLESYTPAEGESVLDIQAGSQMKEERLQSASVSSNIGEDEERVKQQSFTINTTELIYGNEPVAIDEGPYQLSVHPGVGGDDRLEADSPDIERKYGNGWTESYRAEINKYVFVEGSECEDGRECSPVGDLQVQDKEENEGIAEEPQGDTSEQRVGPQPKSDTEEHLLTVDQPITEEYLISDEHTLTREHSVTQDQPISDKYLTEDEHLLTEEHSIAEEQPITDKYLTKDEHLLTEEHSITEEQPIADRYLIEDEHLLTEEHLITEEQPIADRYLTKDKHLLTEQHSITEEQPITDKYLTEDEHLFTEEHSITEDQPIADKYLTKDKHLLTEQHSITEEQPITDKYLTEDEHLLTEEHSITEDQPIADKYLTEDELLLTDEHSITEEQPITDKYLTEDEHLLTEEHSITEDEPITDKYLTKGEHLLTEGHSITDECTLTDKYLLTEEHLITQDDAPSEQNLVPEETGCLSPRLEKSASESNQEQAPEERANGLPNIYSAKDHKDECNQPQEEDVMDIPLDDPEANKAAAKIQAGFRGHMTRKKMKDDKPREEEQQDQKK</sequence>
<dbReference type="AlphaFoldDB" id="A0A3B3RPK1"/>
<dbReference type="Pfam" id="PF00612">
    <property type="entry name" value="IQ"/>
    <property type="match status" value="1"/>
</dbReference>
<dbReference type="Ensembl" id="ENSPKIT00000001046.1">
    <property type="protein sequence ID" value="ENSPKIP00000020429.1"/>
    <property type="gene ID" value="ENSPKIG00000005216.1"/>
</dbReference>
<evidence type="ECO:0000313" key="2">
    <source>
        <dbReference type="Ensembl" id="ENSPKIP00000020429.1"/>
    </source>
</evidence>
<feature type="compositionally biased region" description="Acidic residues" evidence="1">
    <location>
        <begin position="249"/>
        <end position="259"/>
    </location>
</feature>
<evidence type="ECO:0000313" key="3">
    <source>
        <dbReference type="Proteomes" id="UP000261540"/>
    </source>
</evidence>
<dbReference type="STRING" id="1676925.ENSPKIP00000020429"/>
<organism evidence="2 3">
    <name type="scientific">Paramormyrops kingsleyae</name>
    <dbReference type="NCBI Taxonomy" id="1676925"/>
    <lineage>
        <taxon>Eukaryota</taxon>
        <taxon>Metazoa</taxon>
        <taxon>Chordata</taxon>
        <taxon>Craniata</taxon>
        <taxon>Vertebrata</taxon>
        <taxon>Euteleostomi</taxon>
        <taxon>Actinopterygii</taxon>
        <taxon>Neopterygii</taxon>
        <taxon>Teleostei</taxon>
        <taxon>Osteoglossocephala</taxon>
        <taxon>Osteoglossomorpha</taxon>
        <taxon>Osteoglossiformes</taxon>
        <taxon>Mormyridae</taxon>
        <taxon>Paramormyrops</taxon>
    </lineage>
</organism>
<dbReference type="SMART" id="SM00015">
    <property type="entry name" value="IQ"/>
    <property type="match status" value="1"/>
</dbReference>
<name>A0A3B3RPK1_9TELE</name>
<feature type="region of interest" description="Disordered" evidence="1">
    <location>
        <begin position="181"/>
        <end position="202"/>
    </location>
</feature>
<dbReference type="CDD" id="cd23767">
    <property type="entry name" value="IQCD"/>
    <property type="match status" value="1"/>
</dbReference>
<feature type="region of interest" description="Disordered" evidence="1">
    <location>
        <begin position="232"/>
        <end position="278"/>
    </location>
</feature>
<keyword evidence="3" id="KW-1185">Reference proteome</keyword>
<proteinExistence type="predicted"/>
<feature type="compositionally biased region" description="Acidic residues" evidence="1">
    <location>
        <begin position="622"/>
        <end position="634"/>
    </location>
</feature>
<dbReference type="PROSITE" id="PS50096">
    <property type="entry name" value="IQ"/>
    <property type="match status" value="1"/>
</dbReference>